<protein>
    <submittedName>
        <fullName evidence="2">Putative, 10TM heavy-metal exporter</fullName>
    </submittedName>
</protein>
<evidence type="ECO:0000256" key="1">
    <source>
        <dbReference type="SAM" id="Phobius"/>
    </source>
</evidence>
<name>A0A1M5KSD3_9FIRM</name>
<reference evidence="3" key="1">
    <citation type="submission" date="2016-11" db="EMBL/GenBank/DDBJ databases">
        <authorList>
            <person name="Varghese N."/>
            <person name="Submissions S."/>
        </authorList>
    </citation>
    <scope>NUCLEOTIDE SEQUENCE [LARGE SCALE GENOMIC DNA]</scope>
    <source>
        <strain evidence="3">DSM 2635</strain>
    </source>
</reference>
<dbReference type="AlphaFoldDB" id="A0A1M5KSD3"/>
<feature type="transmembrane region" description="Helical" evidence="1">
    <location>
        <begin position="184"/>
        <end position="205"/>
    </location>
</feature>
<feature type="transmembrane region" description="Helical" evidence="1">
    <location>
        <begin position="104"/>
        <end position="126"/>
    </location>
</feature>
<feature type="transmembrane region" description="Helical" evidence="1">
    <location>
        <begin position="52"/>
        <end position="72"/>
    </location>
</feature>
<keyword evidence="1" id="KW-0472">Membrane</keyword>
<keyword evidence="1" id="KW-1133">Transmembrane helix</keyword>
<gene>
    <name evidence="2" type="ORF">SAMN04488530_10397</name>
</gene>
<dbReference type="EMBL" id="FQWX01000003">
    <property type="protein sequence ID" value="SHG55677.1"/>
    <property type="molecule type" value="Genomic_DNA"/>
</dbReference>
<keyword evidence="3" id="KW-1185">Reference proteome</keyword>
<dbReference type="RefSeq" id="WP_242948810.1">
    <property type="nucleotide sequence ID" value="NZ_BAABCH010000103.1"/>
</dbReference>
<keyword evidence="1" id="KW-0812">Transmembrane</keyword>
<dbReference type="Proteomes" id="UP000243255">
    <property type="component" value="Unassembled WGS sequence"/>
</dbReference>
<feature type="transmembrane region" description="Helical" evidence="1">
    <location>
        <begin position="359"/>
        <end position="379"/>
    </location>
</feature>
<dbReference type="STRING" id="1121321.SAMN04488530_10397"/>
<accession>A0A1M5KSD3</accession>
<sequence length="380" mass="41479">MVEIFLSSAEDSFLHVGSLVGFFILLFGYINYKTSGNFTNSLARNKKIQPLVGAIVGAIPGCGGSLAIMPLYIKGQLSFGTIIASLISSMGDAAFVLISSNIEMYIFVTIIGTITGIITGYIVDFMNLEEKLKLRKVKTSGLTRGQASLIKHEDNHSTLDDIAHNHGNSGRLAYAITHGVGYKIYLATLFVGFVFMLISHSGLHYEWIEQIHELEEIIAITGVVFSVIYMIFFKKVFKNSNITEEENKKTSLKEMLIHSVGEISFVITWIYIAYLIYDLIIIIIGGDEYLAQIILSTGVASVFIGAILGLIPGCGVQIVIMSFYLKGAIPLGAVIANSISQDGDALFPLLALDKKSSIWSMIITTIPAIVVGLIVYMFFG</sequence>
<feature type="transmembrane region" description="Helical" evidence="1">
    <location>
        <begin position="217"/>
        <end position="234"/>
    </location>
</feature>
<feature type="transmembrane region" description="Helical" evidence="1">
    <location>
        <begin position="318"/>
        <end position="339"/>
    </location>
</feature>
<feature type="transmembrane region" description="Helical" evidence="1">
    <location>
        <begin position="12"/>
        <end position="32"/>
    </location>
</feature>
<dbReference type="NCBIfam" id="NF037962">
    <property type="entry name" value="arsenic_eff"/>
    <property type="match status" value="1"/>
</dbReference>
<evidence type="ECO:0000313" key="2">
    <source>
        <dbReference type="EMBL" id="SHG55677.1"/>
    </source>
</evidence>
<organism evidence="2 3">
    <name type="scientific">Asaccharospora irregularis DSM 2635</name>
    <dbReference type="NCBI Taxonomy" id="1121321"/>
    <lineage>
        <taxon>Bacteria</taxon>
        <taxon>Bacillati</taxon>
        <taxon>Bacillota</taxon>
        <taxon>Clostridia</taxon>
        <taxon>Peptostreptococcales</taxon>
        <taxon>Peptostreptococcaceae</taxon>
        <taxon>Asaccharospora</taxon>
    </lineage>
</organism>
<proteinExistence type="predicted"/>
<feature type="transmembrane region" description="Helical" evidence="1">
    <location>
        <begin position="255"/>
        <end position="277"/>
    </location>
</feature>
<dbReference type="InterPro" id="IPR021552">
    <property type="entry name" value="ArsP_2"/>
</dbReference>
<evidence type="ECO:0000313" key="3">
    <source>
        <dbReference type="Proteomes" id="UP000243255"/>
    </source>
</evidence>
<feature type="transmembrane region" description="Helical" evidence="1">
    <location>
        <begin position="289"/>
        <end position="311"/>
    </location>
</feature>
<dbReference type="Pfam" id="PF11449">
    <property type="entry name" value="ArsP_2"/>
    <property type="match status" value="1"/>
</dbReference>